<organism evidence="1 2">
    <name type="scientific">Caenorhabditis nigoni</name>
    <dbReference type="NCBI Taxonomy" id="1611254"/>
    <lineage>
        <taxon>Eukaryota</taxon>
        <taxon>Metazoa</taxon>
        <taxon>Ecdysozoa</taxon>
        <taxon>Nematoda</taxon>
        <taxon>Chromadorea</taxon>
        <taxon>Rhabditida</taxon>
        <taxon>Rhabditina</taxon>
        <taxon>Rhabditomorpha</taxon>
        <taxon>Rhabditoidea</taxon>
        <taxon>Rhabditidae</taxon>
        <taxon>Peloderinae</taxon>
        <taxon>Caenorhabditis</taxon>
    </lineage>
</organism>
<dbReference type="EMBL" id="PDUG01000002">
    <property type="protein sequence ID" value="PIC44618.1"/>
    <property type="molecule type" value="Genomic_DNA"/>
</dbReference>
<dbReference type="PANTHER" id="PTHR12904">
    <property type="match status" value="1"/>
</dbReference>
<evidence type="ECO:0000313" key="2">
    <source>
        <dbReference type="Proteomes" id="UP000230233"/>
    </source>
</evidence>
<dbReference type="PANTHER" id="PTHR12904:SF28">
    <property type="entry name" value="ATP SYNTHASE SUBUNIT ALPHA-RELATED"/>
    <property type="match status" value="1"/>
</dbReference>
<comment type="caution">
    <text evidence="1">The sequence shown here is derived from an EMBL/GenBank/DDBJ whole genome shotgun (WGS) entry which is preliminary data.</text>
</comment>
<sequence>MLFPSLFQLAAKSVAQQIHNDSYKFDIVSLLEKALHKNSRSMIVHLGLAGENEAFMSGWEGKISKLLPSLQSLKVTDAVFCPGFQLSNLYNSFPNLCVLNISYAENISTLKGIKNLKHLQKLVMRGIELVDIDGYKELSELKNLRFLDVSDYDSDSFRVIRSLLTSDVRMQNLEFLDCSMTLVEDHELKEFVKCHPKLKTVVAISTRCDNSHIPTINLLNFFSTDSTIKSLEYAITNDRDDLAKNCIFFIGEKLDTSHDQLNDSEIGGFLNVLRYALKESKNDMVKYFAIRCFAESRFFETKRFLKSFWHKLPGVVELLFTSWEYLKCSVTRRKAAFSLIITVFERMVNFLRMGKILQEELLNFIVEKTVELSCQYPENSRKVTLILLDAHRYMSLDLYTTLFTDKKMVKGLFEFAHYLIRLDSFSYQQIMELIFRYLNQASKEMLNYLVSNCQVVDKCYEQVMILSQLPNKVAQKHLSNIVLRLMWVIDTNGFRNRSDKSRALMFCSTLSVLLAKKLIENREEINIKIKDFNDSWGQSNFLDCPNLNFMIIETSLNSAHSTDELIRFGLLLMPSFVNVECFLEAKELWNWMKNKSEYFRNSRRRTKNTRESAEKVLQKMEMVKNEWWSQFL</sequence>
<dbReference type="Gene3D" id="3.80.10.10">
    <property type="entry name" value="Ribonuclease Inhibitor"/>
    <property type="match status" value="1"/>
</dbReference>
<accession>A0A2G5UYN6</accession>
<reference evidence="2" key="1">
    <citation type="submission" date="2017-10" db="EMBL/GenBank/DDBJ databases">
        <title>Rapid genome shrinkage in a self-fertile nematode reveals novel sperm competition proteins.</title>
        <authorList>
            <person name="Yin D."/>
            <person name="Schwarz E.M."/>
            <person name="Thomas C.G."/>
            <person name="Felde R.L."/>
            <person name="Korf I.F."/>
            <person name="Cutter A.D."/>
            <person name="Schartner C.M."/>
            <person name="Ralston E.J."/>
            <person name="Meyer B.J."/>
            <person name="Haag E.S."/>
        </authorList>
    </citation>
    <scope>NUCLEOTIDE SEQUENCE [LARGE SCALE GENOMIC DNA]</scope>
    <source>
        <strain evidence="2">JU1422</strain>
    </source>
</reference>
<dbReference type="InterPro" id="IPR051341">
    <property type="entry name" value="Zyg-11_UBL_adapter"/>
</dbReference>
<dbReference type="InterPro" id="IPR032675">
    <property type="entry name" value="LRR_dom_sf"/>
</dbReference>
<dbReference type="AlphaFoldDB" id="A0A2G5UYN6"/>
<evidence type="ECO:0000313" key="1">
    <source>
        <dbReference type="EMBL" id="PIC44618.1"/>
    </source>
</evidence>
<gene>
    <name evidence="1" type="primary">Cnig_chr_II.g4926</name>
    <name evidence="1" type="ORF">B9Z55_004926</name>
</gene>
<dbReference type="GO" id="GO:0031462">
    <property type="term" value="C:Cul2-RING ubiquitin ligase complex"/>
    <property type="evidence" value="ECO:0007669"/>
    <property type="project" value="TreeGrafter"/>
</dbReference>
<keyword evidence="2" id="KW-1185">Reference proteome</keyword>
<proteinExistence type="predicted"/>
<protein>
    <submittedName>
        <fullName evidence="1">Uncharacterized protein</fullName>
    </submittedName>
</protein>
<name>A0A2G5UYN6_9PELO</name>
<dbReference type="SUPFAM" id="SSF52047">
    <property type="entry name" value="RNI-like"/>
    <property type="match status" value="1"/>
</dbReference>
<dbReference type="Proteomes" id="UP000230233">
    <property type="component" value="Chromosome II"/>
</dbReference>
<dbReference type="OrthoDB" id="5838776at2759"/>